<dbReference type="Pfam" id="PF08885">
    <property type="entry name" value="GSCFA"/>
    <property type="match status" value="1"/>
</dbReference>
<evidence type="ECO:0000259" key="2">
    <source>
        <dbReference type="Pfam" id="PF08885"/>
    </source>
</evidence>
<organism evidence="3 4">
    <name type="scientific">Zhihengliuella salsuginis</name>
    <dbReference type="NCBI Taxonomy" id="578222"/>
    <lineage>
        <taxon>Bacteria</taxon>
        <taxon>Bacillati</taxon>
        <taxon>Actinomycetota</taxon>
        <taxon>Actinomycetes</taxon>
        <taxon>Micrococcales</taxon>
        <taxon>Micrococcaceae</taxon>
        <taxon>Zhihengliuella</taxon>
    </lineage>
</organism>
<feature type="compositionally biased region" description="Basic and acidic residues" evidence="1">
    <location>
        <begin position="1"/>
        <end position="13"/>
    </location>
</feature>
<protein>
    <recommendedName>
        <fullName evidence="2">GSCFA domain-containing protein</fullName>
    </recommendedName>
</protein>
<keyword evidence="4" id="KW-1185">Reference proteome</keyword>
<accession>A0ABQ3GM13</accession>
<dbReference type="Proteomes" id="UP000642819">
    <property type="component" value="Unassembled WGS sequence"/>
</dbReference>
<reference evidence="4" key="1">
    <citation type="journal article" date="2019" name="Int. J. Syst. Evol. Microbiol.">
        <title>The Global Catalogue of Microorganisms (GCM) 10K type strain sequencing project: providing services to taxonomists for standard genome sequencing and annotation.</title>
        <authorList>
            <consortium name="The Broad Institute Genomics Platform"/>
            <consortium name="The Broad Institute Genome Sequencing Center for Infectious Disease"/>
            <person name="Wu L."/>
            <person name="Ma J."/>
        </authorList>
    </citation>
    <scope>NUCLEOTIDE SEQUENCE [LARGE SCALE GENOMIC DNA]</scope>
    <source>
        <strain evidence="4">KCTC 19466</strain>
    </source>
</reference>
<feature type="domain" description="GSCFA" evidence="2">
    <location>
        <begin position="53"/>
        <end position="322"/>
    </location>
</feature>
<sequence length="367" mass="40808">MDSASDRPAEPVRRSPYRGNDPRTYWKSAVSGRAPDGLENLYAKKFAIDETTRIATAGSCFAQHIARNMRERGFQVLDLEPAPRQVSTSTGNRYGYGIYSARFGNIYYARQLLQLVQEALGQRAPSDAVWTRDGRYYDALRPAVEPTGLETAELVAAHRRRHVHRVKMLLNRVDVFVFTFGLTEGWVHRESGTVYPTAPGTIAGDFDPDVYEFRNFGYADVYEDFVAFRELVHSVNPDVKFLITVSPVPLAATASGGHVLPATVYSKSVLRAVAGDLATRFDDVDYFPSYEIVTSVFAGNDFFDETGRNVRPEGVDLVMDYFFAEHRPPNGHDDGAAAARAAEPSPQRVVEGEEVFCEEALLEAFGP</sequence>
<proteinExistence type="predicted"/>
<name>A0ABQ3GM13_9MICC</name>
<comment type="caution">
    <text evidence="3">The sequence shown here is derived from an EMBL/GenBank/DDBJ whole genome shotgun (WGS) entry which is preliminary data.</text>
</comment>
<evidence type="ECO:0000313" key="3">
    <source>
        <dbReference type="EMBL" id="GHD13317.1"/>
    </source>
</evidence>
<dbReference type="EMBL" id="BMXK01000017">
    <property type="protein sequence ID" value="GHD13317.1"/>
    <property type="molecule type" value="Genomic_DNA"/>
</dbReference>
<evidence type="ECO:0000256" key="1">
    <source>
        <dbReference type="SAM" id="MobiDB-lite"/>
    </source>
</evidence>
<dbReference type="InterPro" id="IPR014982">
    <property type="entry name" value="GSCFA"/>
</dbReference>
<gene>
    <name evidence="3" type="ORF">GCM10008096_29360</name>
</gene>
<dbReference type="RefSeq" id="WP_229791197.1">
    <property type="nucleotide sequence ID" value="NZ_BMXK01000017.1"/>
</dbReference>
<evidence type="ECO:0000313" key="4">
    <source>
        <dbReference type="Proteomes" id="UP000642819"/>
    </source>
</evidence>
<feature type="region of interest" description="Disordered" evidence="1">
    <location>
        <begin position="1"/>
        <end position="21"/>
    </location>
</feature>